<organism evidence="8 9">
    <name type="scientific">Magnusiomyces paraingens</name>
    <dbReference type="NCBI Taxonomy" id="2606893"/>
    <lineage>
        <taxon>Eukaryota</taxon>
        <taxon>Fungi</taxon>
        <taxon>Dikarya</taxon>
        <taxon>Ascomycota</taxon>
        <taxon>Saccharomycotina</taxon>
        <taxon>Dipodascomycetes</taxon>
        <taxon>Dipodascales</taxon>
        <taxon>Dipodascaceae</taxon>
        <taxon>Magnusiomyces</taxon>
    </lineage>
</organism>
<evidence type="ECO:0000259" key="7">
    <source>
        <dbReference type="Pfam" id="PF00656"/>
    </source>
</evidence>
<reference evidence="8 9" key="1">
    <citation type="submission" date="2019-09" db="EMBL/GenBank/DDBJ databases">
        <authorList>
            <person name="Brejova B."/>
        </authorList>
    </citation>
    <scope>NUCLEOTIDE SEQUENCE [LARGE SCALE GENOMIC DNA]</scope>
</reference>
<feature type="region of interest" description="Disordered" evidence="6">
    <location>
        <begin position="1"/>
        <end position="257"/>
    </location>
</feature>
<feature type="compositionally biased region" description="Gly residues" evidence="6">
    <location>
        <begin position="39"/>
        <end position="53"/>
    </location>
</feature>
<evidence type="ECO:0000313" key="8">
    <source>
        <dbReference type="EMBL" id="VVT54697.1"/>
    </source>
</evidence>
<feature type="compositionally biased region" description="Low complexity" evidence="6">
    <location>
        <begin position="184"/>
        <end position="228"/>
    </location>
</feature>
<dbReference type="GO" id="GO:0004197">
    <property type="term" value="F:cysteine-type endopeptidase activity"/>
    <property type="evidence" value="ECO:0007669"/>
    <property type="project" value="InterPro"/>
</dbReference>
<evidence type="ECO:0000256" key="6">
    <source>
        <dbReference type="SAM" id="MobiDB-lite"/>
    </source>
</evidence>
<keyword evidence="4" id="KW-0788">Thiol protease</keyword>
<name>A0A5E8BYQ4_9ASCO</name>
<dbReference type="PANTHER" id="PTHR48104:SF30">
    <property type="entry name" value="METACASPASE-1"/>
    <property type="match status" value="1"/>
</dbReference>
<dbReference type="GO" id="GO:0005737">
    <property type="term" value="C:cytoplasm"/>
    <property type="evidence" value="ECO:0007669"/>
    <property type="project" value="TreeGrafter"/>
</dbReference>
<dbReference type="GO" id="GO:0006508">
    <property type="term" value="P:proteolysis"/>
    <property type="evidence" value="ECO:0007669"/>
    <property type="project" value="InterPro"/>
</dbReference>
<dbReference type="InterPro" id="IPR050452">
    <property type="entry name" value="Metacaspase"/>
</dbReference>
<dbReference type="Proteomes" id="UP000398389">
    <property type="component" value="Unassembled WGS sequence"/>
</dbReference>
<dbReference type="OrthoDB" id="3223806at2759"/>
<dbReference type="SUPFAM" id="SSF52129">
    <property type="entry name" value="Caspase-like"/>
    <property type="match status" value="1"/>
</dbReference>
<dbReference type="RefSeq" id="XP_031854812.1">
    <property type="nucleotide sequence ID" value="XM_031998921.1"/>
</dbReference>
<keyword evidence="3" id="KW-0053">Apoptosis</keyword>
<feature type="compositionally biased region" description="Polar residues" evidence="6">
    <location>
        <begin position="236"/>
        <end position="247"/>
    </location>
</feature>
<accession>A0A5E8BYQ4</accession>
<dbReference type="AlphaFoldDB" id="A0A5E8BYQ4"/>
<evidence type="ECO:0000256" key="2">
    <source>
        <dbReference type="ARBA" id="ARBA00016994"/>
    </source>
</evidence>
<sequence>MSYGNYGGGGYGNNDGYNQGGYNQGGGFGGPPPGPPPGQYGGGYGGGNEGGYGQREFGGPPPGPPGGQYDNNRWGEENESSGNNNGGYEGRRHQGGGGYEQGGYGGNEGRQNEYENQGGRQNRYENQGGYGGYNSNEGRQNEYGNQGGYGGNNNSNNGRHGGYENESGRQNRYESQGSQGGYGQSSQGGNSQSSQGGYSQSSQGGYNQSSNQSSQGGYNQGGSNQVSGGRYGNPNYGGSHSTQNQRFNAPPSHGQSFGVEGMQNYKYSQCTGRRKALLIGINYIGQKSQLKGCINDVKNVRKFLTEVYGYKDDDMVILTDDQQNQQSIPTKANILRACQWLVKDAQPNDSLFLHYSGHGGQEADTSGDENDGFDECIYPVDYSKSGSIVDDELHKVLVSPLPAGTRLTSLMDCCHSATVLDLPYVYSTKGVLKEPNMLKDAGKSALSAFSSYSSGDIQGVMSSVSGAISRLQQGNKGYEYTIKNKTSPADVIMISGCKDNQTSADSFEDGAATGAMSHAFIQVMRNNKNQSYLSLLNNMRDVLEDKYEQKPQLSCSHPLDCDLQFIM</sequence>
<feature type="compositionally biased region" description="Basic and acidic residues" evidence="6">
    <location>
        <begin position="161"/>
        <end position="172"/>
    </location>
</feature>
<dbReference type="EMBL" id="CABVLU010000003">
    <property type="protein sequence ID" value="VVT54697.1"/>
    <property type="molecule type" value="Genomic_DNA"/>
</dbReference>
<dbReference type="GeneID" id="43583021"/>
<dbReference type="InterPro" id="IPR029030">
    <property type="entry name" value="Caspase-like_dom_sf"/>
</dbReference>
<evidence type="ECO:0000256" key="5">
    <source>
        <dbReference type="ARBA" id="ARBA00023145"/>
    </source>
</evidence>
<dbReference type="Pfam" id="PF00656">
    <property type="entry name" value="Peptidase_C14"/>
    <property type="match status" value="1"/>
</dbReference>
<evidence type="ECO:0000256" key="4">
    <source>
        <dbReference type="ARBA" id="ARBA00022807"/>
    </source>
</evidence>
<dbReference type="InterPro" id="IPR011600">
    <property type="entry name" value="Pept_C14_caspase"/>
</dbReference>
<evidence type="ECO:0000256" key="1">
    <source>
        <dbReference type="ARBA" id="ARBA00009005"/>
    </source>
</evidence>
<comment type="similarity">
    <text evidence="1">Belongs to the peptidase C14B family.</text>
</comment>
<evidence type="ECO:0000256" key="3">
    <source>
        <dbReference type="ARBA" id="ARBA00022703"/>
    </source>
</evidence>
<keyword evidence="4" id="KW-0378">Hydrolase</keyword>
<evidence type="ECO:0000313" key="9">
    <source>
        <dbReference type="Proteomes" id="UP000398389"/>
    </source>
</evidence>
<dbReference type="PANTHER" id="PTHR48104">
    <property type="entry name" value="METACASPASE-4"/>
    <property type="match status" value="1"/>
</dbReference>
<feature type="compositionally biased region" description="Gly residues" evidence="6">
    <location>
        <begin position="95"/>
        <end position="108"/>
    </location>
</feature>
<gene>
    <name evidence="8" type="ORF">SAPINGB_P004206</name>
</gene>
<feature type="compositionally biased region" description="Gly residues" evidence="6">
    <location>
        <begin position="1"/>
        <end position="29"/>
    </location>
</feature>
<dbReference type="Gene3D" id="3.40.50.12660">
    <property type="match status" value="1"/>
</dbReference>
<keyword evidence="5" id="KW-0865">Zymogen</keyword>
<protein>
    <recommendedName>
        <fullName evidence="2">Metacaspase-1</fullName>
    </recommendedName>
</protein>
<keyword evidence="4" id="KW-0645">Protease</keyword>
<keyword evidence="9" id="KW-1185">Reference proteome</keyword>
<proteinExistence type="inferred from homology"/>
<feature type="domain" description="Peptidase C14 caspase" evidence="7">
    <location>
        <begin position="273"/>
        <end position="558"/>
    </location>
</feature>
<dbReference type="GO" id="GO:0006915">
    <property type="term" value="P:apoptotic process"/>
    <property type="evidence" value="ECO:0007669"/>
    <property type="project" value="UniProtKB-KW"/>
</dbReference>